<accession>A0AAV8Z437</accession>
<dbReference type="EMBL" id="JAPWTK010000017">
    <property type="protein sequence ID" value="KAJ8958450.1"/>
    <property type="molecule type" value="Genomic_DNA"/>
</dbReference>
<organism evidence="1 2">
    <name type="scientific">Aromia moschata</name>
    <dbReference type="NCBI Taxonomy" id="1265417"/>
    <lineage>
        <taxon>Eukaryota</taxon>
        <taxon>Metazoa</taxon>
        <taxon>Ecdysozoa</taxon>
        <taxon>Arthropoda</taxon>
        <taxon>Hexapoda</taxon>
        <taxon>Insecta</taxon>
        <taxon>Pterygota</taxon>
        <taxon>Neoptera</taxon>
        <taxon>Endopterygota</taxon>
        <taxon>Coleoptera</taxon>
        <taxon>Polyphaga</taxon>
        <taxon>Cucujiformia</taxon>
        <taxon>Chrysomeloidea</taxon>
        <taxon>Cerambycidae</taxon>
        <taxon>Cerambycinae</taxon>
        <taxon>Callichromatini</taxon>
        <taxon>Aromia</taxon>
    </lineage>
</organism>
<protein>
    <submittedName>
        <fullName evidence="1">Uncharacterized protein</fullName>
    </submittedName>
</protein>
<name>A0AAV8Z437_9CUCU</name>
<evidence type="ECO:0000313" key="1">
    <source>
        <dbReference type="EMBL" id="KAJ8958450.1"/>
    </source>
</evidence>
<reference evidence="1" key="1">
    <citation type="journal article" date="2023" name="Insect Mol. Biol.">
        <title>Genome sequencing provides insights into the evolution of gene families encoding plant cell wall-degrading enzymes in longhorned beetles.</title>
        <authorList>
            <person name="Shin N.R."/>
            <person name="Okamura Y."/>
            <person name="Kirsch R."/>
            <person name="Pauchet Y."/>
        </authorList>
    </citation>
    <scope>NUCLEOTIDE SEQUENCE</scope>
    <source>
        <strain evidence="1">AMC_N1</strain>
    </source>
</reference>
<sequence length="63" mass="7542">MDYSNRNYYIIEPSTNFRIYLKMCSNCVIGQLIIDTDVMNNVKKLTVINNNKKKTQIFKYKEK</sequence>
<comment type="caution">
    <text evidence="1">The sequence shown here is derived from an EMBL/GenBank/DDBJ whole genome shotgun (WGS) entry which is preliminary data.</text>
</comment>
<gene>
    <name evidence="1" type="ORF">NQ318_002237</name>
</gene>
<evidence type="ECO:0000313" key="2">
    <source>
        <dbReference type="Proteomes" id="UP001162162"/>
    </source>
</evidence>
<keyword evidence="2" id="KW-1185">Reference proteome</keyword>
<dbReference type="AlphaFoldDB" id="A0AAV8Z437"/>
<dbReference type="Proteomes" id="UP001162162">
    <property type="component" value="Unassembled WGS sequence"/>
</dbReference>
<proteinExistence type="predicted"/>